<name>A0A226EQ34_FOLCA</name>
<gene>
    <name evidence="14" type="ORF">Fcan01_05949</name>
</gene>
<dbReference type="Pfam" id="PF00106">
    <property type="entry name" value="adh_short"/>
    <property type="match status" value="1"/>
</dbReference>
<dbReference type="GO" id="GO:0005811">
    <property type="term" value="C:lipid droplet"/>
    <property type="evidence" value="ECO:0007669"/>
    <property type="project" value="TreeGrafter"/>
</dbReference>
<evidence type="ECO:0000256" key="7">
    <source>
        <dbReference type="ARBA" id="ARBA00023098"/>
    </source>
</evidence>
<dbReference type="PANTHER" id="PTHR24322">
    <property type="entry name" value="PKSB"/>
    <property type="match status" value="1"/>
</dbReference>
<keyword evidence="6" id="KW-0560">Oxidoreductase</keyword>
<dbReference type="GO" id="GO:0016020">
    <property type="term" value="C:membrane"/>
    <property type="evidence" value="ECO:0007669"/>
    <property type="project" value="UniProtKB-SubCell"/>
</dbReference>
<organism evidence="14 15">
    <name type="scientific">Folsomia candida</name>
    <name type="common">Springtail</name>
    <dbReference type="NCBI Taxonomy" id="158441"/>
    <lineage>
        <taxon>Eukaryota</taxon>
        <taxon>Metazoa</taxon>
        <taxon>Ecdysozoa</taxon>
        <taxon>Arthropoda</taxon>
        <taxon>Hexapoda</taxon>
        <taxon>Collembola</taxon>
        <taxon>Entomobryomorpha</taxon>
        <taxon>Isotomoidea</taxon>
        <taxon>Isotomidae</taxon>
        <taxon>Proisotominae</taxon>
        <taxon>Folsomia</taxon>
    </lineage>
</organism>
<sequence length="319" mass="35932">MAENKEISEKVLTVLKVIGEVLLMLLYGLYCYANLLFRVFVPAPKKSLDGEIMLITGSSTGIGREAVLQLAKNHSRTTLVLWDWNDEENKKTASDAKKLGAKIFAYQLDVTDRLKVEETAKKVQQEVGDVTILWNNAGIVRAKDLINSKPEDLEKTVQINLISQFWTLRAFLPSMIQNNHGHIVTTASLGSFFGYKYGAAYFAAKFGIRGYLESVQDELRPRVHPLNPNKIKFTTIFPSFIKTPLTKGVILNVKGTNEKDVWLNAENVATVIIDGIQRNLEKVIIPKGFELVILFKSLTPFAFFRAVNNKLFDGDYKED</sequence>
<evidence type="ECO:0000256" key="5">
    <source>
        <dbReference type="ARBA" id="ARBA00022989"/>
    </source>
</evidence>
<dbReference type="SUPFAM" id="SSF51735">
    <property type="entry name" value="NAD(P)-binding Rossmann-fold domains"/>
    <property type="match status" value="1"/>
</dbReference>
<dbReference type="OrthoDB" id="5840532at2759"/>
<evidence type="ECO:0000256" key="2">
    <source>
        <dbReference type="ARBA" id="ARBA00006484"/>
    </source>
</evidence>
<keyword evidence="4" id="KW-0521">NADP</keyword>
<evidence type="ECO:0000313" key="15">
    <source>
        <dbReference type="Proteomes" id="UP000198287"/>
    </source>
</evidence>
<evidence type="ECO:0000256" key="9">
    <source>
        <dbReference type="ARBA" id="ARBA00059620"/>
    </source>
</evidence>
<dbReference type="InterPro" id="IPR002347">
    <property type="entry name" value="SDR_fam"/>
</dbReference>
<reference evidence="14 15" key="1">
    <citation type="submission" date="2015-12" db="EMBL/GenBank/DDBJ databases">
        <title>The genome of Folsomia candida.</title>
        <authorList>
            <person name="Faddeeva A."/>
            <person name="Derks M.F."/>
            <person name="Anvar Y."/>
            <person name="Smit S."/>
            <person name="Van Straalen N."/>
            <person name="Roelofs D."/>
        </authorList>
    </citation>
    <scope>NUCLEOTIDE SEQUENCE [LARGE SCALE GENOMIC DNA]</scope>
    <source>
        <strain evidence="14 15">VU population</strain>
        <tissue evidence="14">Whole body</tissue>
    </source>
</reference>
<evidence type="ECO:0000256" key="8">
    <source>
        <dbReference type="ARBA" id="ARBA00023136"/>
    </source>
</evidence>
<evidence type="ECO:0000256" key="13">
    <source>
        <dbReference type="SAM" id="Phobius"/>
    </source>
</evidence>
<dbReference type="EMBL" id="LNIX01000002">
    <property type="protein sequence ID" value="OXA58931.1"/>
    <property type="molecule type" value="Genomic_DNA"/>
</dbReference>
<dbReference type="PRINTS" id="PR00080">
    <property type="entry name" value="SDRFAMILY"/>
</dbReference>
<comment type="caution">
    <text evidence="14">The sequence shown here is derived from an EMBL/GenBank/DDBJ whole genome shotgun (WGS) entry which is preliminary data.</text>
</comment>
<dbReference type="STRING" id="158441.A0A226EQ34"/>
<feature type="transmembrane region" description="Helical" evidence="13">
    <location>
        <begin position="21"/>
        <end position="41"/>
    </location>
</feature>
<evidence type="ECO:0000256" key="10">
    <source>
        <dbReference type="ARBA" id="ARBA00068717"/>
    </source>
</evidence>
<proteinExistence type="inferred from homology"/>
<keyword evidence="8 13" id="KW-0472">Membrane</keyword>
<evidence type="ECO:0000256" key="12">
    <source>
        <dbReference type="RuleBase" id="RU000363"/>
    </source>
</evidence>
<keyword evidence="5 13" id="KW-1133">Transmembrane helix</keyword>
<dbReference type="GO" id="GO:0052650">
    <property type="term" value="F:all-trans-retinol dehydrogenase (NADP+) activity"/>
    <property type="evidence" value="ECO:0007669"/>
    <property type="project" value="UniProtKB-ARBA"/>
</dbReference>
<evidence type="ECO:0000256" key="4">
    <source>
        <dbReference type="ARBA" id="ARBA00022857"/>
    </source>
</evidence>
<keyword evidence="15" id="KW-1185">Reference proteome</keyword>
<dbReference type="Gene3D" id="3.40.50.720">
    <property type="entry name" value="NAD(P)-binding Rossmann-like Domain"/>
    <property type="match status" value="1"/>
</dbReference>
<comment type="function">
    <text evidence="9">Catalyzes the reduction of all-trans-retinal to all-trans-retinol in the presence of NADPH.</text>
</comment>
<dbReference type="Proteomes" id="UP000198287">
    <property type="component" value="Unassembled WGS sequence"/>
</dbReference>
<dbReference type="FunFam" id="3.40.50.720:FF:000131">
    <property type="entry name" value="Short-chain dehydrogenase/reductase 3"/>
    <property type="match status" value="1"/>
</dbReference>
<dbReference type="PRINTS" id="PR00081">
    <property type="entry name" value="GDHRDH"/>
</dbReference>
<evidence type="ECO:0000256" key="1">
    <source>
        <dbReference type="ARBA" id="ARBA00004141"/>
    </source>
</evidence>
<dbReference type="AlphaFoldDB" id="A0A226EQ34"/>
<protein>
    <recommendedName>
        <fullName evidence="10">Short-chain dehydrogenase/reductase 3</fullName>
    </recommendedName>
    <alternativeName>
        <fullName evidence="11">Retinal short-chain dehydrogenase/reductase 1</fullName>
    </alternativeName>
</protein>
<evidence type="ECO:0000256" key="6">
    <source>
        <dbReference type="ARBA" id="ARBA00023002"/>
    </source>
</evidence>
<comment type="subcellular location">
    <subcellularLocation>
        <location evidence="1">Membrane</location>
        <topology evidence="1">Multi-pass membrane protein</topology>
    </subcellularLocation>
</comment>
<evidence type="ECO:0000256" key="11">
    <source>
        <dbReference type="ARBA" id="ARBA00082544"/>
    </source>
</evidence>
<dbReference type="OMA" id="ETKQMCE"/>
<evidence type="ECO:0000256" key="3">
    <source>
        <dbReference type="ARBA" id="ARBA00022692"/>
    </source>
</evidence>
<keyword evidence="3 13" id="KW-0812">Transmembrane</keyword>
<comment type="similarity">
    <text evidence="2 12">Belongs to the short-chain dehydrogenases/reductases (SDR) family.</text>
</comment>
<evidence type="ECO:0000313" key="14">
    <source>
        <dbReference type="EMBL" id="OXA58931.1"/>
    </source>
</evidence>
<keyword evidence="7" id="KW-0443">Lipid metabolism</keyword>
<accession>A0A226EQ34</accession>
<dbReference type="PANTHER" id="PTHR24322:SF736">
    <property type="entry name" value="RETINOL DEHYDROGENASE 10"/>
    <property type="match status" value="1"/>
</dbReference>
<dbReference type="InterPro" id="IPR036291">
    <property type="entry name" value="NAD(P)-bd_dom_sf"/>
</dbReference>